<accession>A0AAD4JUZ3</accession>
<keyword evidence="2" id="KW-1133">Transmembrane helix</keyword>
<feature type="non-terminal residue" evidence="3">
    <location>
        <position position="231"/>
    </location>
</feature>
<feature type="transmembrane region" description="Helical" evidence="2">
    <location>
        <begin position="6"/>
        <end position="24"/>
    </location>
</feature>
<feature type="transmembrane region" description="Helical" evidence="2">
    <location>
        <begin position="125"/>
        <end position="145"/>
    </location>
</feature>
<dbReference type="InterPro" id="IPR012464">
    <property type="entry name" value="DUF1676"/>
</dbReference>
<keyword evidence="2" id="KW-0812">Transmembrane</keyword>
<evidence type="ECO:0000256" key="2">
    <source>
        <dbReference type="SAM" id="Phobius"/>
    </source>
</evidence>
<dbReference type="EMBL" id="JAJJHW010003409">
    <property type="protein sequence ID" value="KAH8360060.1"/>
    <property type="molecule type" value="Genomic_DNA"/>
</dbReference>
<evidence type="ECO:0000313" key="4">
    <source>
        <dbReference type="Proteomes" id="UP001200034"/>
    </source>
</evidence>
<feature type="coiled-coil region" evidence="1">
    <location>
        <begin position="50"/>
        <end position="80"/>
    </location>
</feature>
<reference evidence="3" key="1">
    <citation type="journal article" date="2021" name="Mol. Ecol. Resour.">
        <title>Phylogenomic analyses of the genus Drosophila reveals genomic signals of climate adaptation.</title>
        <authorList>
            <person name="Li F."/>
            <person name="Rane R.V."/>
            <person name="Luria V."/>
            <person name="Xiong Z."/>
            <person name="Chen J."/>
            <person name="Li Z."/>
            <person name="Catullo R.A."/>
            <person name="Griffin P.C."/>
            <person name="Schiffer M."/>
            <person name="Pearce S."/>
            <person name="Lee S.F."/>
            <person name="McElroy K."/>
            <person name="Stocker A."/>
            <person name="Shirriffs J."/>
            <person name="Cockerell F."/>
            <person name="Coppin C."/>
            <person name="Sgro C.M."/>
            <person name="Karger A."/>
            <person name="Cain J.W."/>
            <person name="Weber J.A."/>
            <person name="Santpere G."/>
            <person name="Kirschner M.W."/>
            <person name="Hoffmann A.A."/>
            <person name="Oakeshott J.G."/>
            <person name="Zhang G."/>
        </authorList>
    </citation>
    <scope>NUCLEOTIDE SEQUENCE</scope>
    <source>
        <strain evidence="3">BGI-SZ-2011g</strain>
    </source>
</reference>
<dbReference type="GO" id="GO:0016020">
    <property type="term" value="C:membrane"/>
    <property type="evidence" value="ECO:0007669"/>
    <property type="project" value="TreeGrafter"/>
</dbReference>
<comment type="caution">
    <text evidence="3">The sequence shown here is derived from an EMBL/GenBank/DDBJ whole genome shotgun (WGS) entry which is preliminary data.</text>
</comment>
<evidence type="ECO:0000256" key="1">
    <source>
        <dbReference type="SAM" id="Coils"/>
    </source>
</evidence>
<dbReference type="PANTHER" id="PTHR21879:SF22">
    <property type="entry name" value="FI03362P-RELATED"/>
    <property type="match status" value="1"/>
</dbReference>
<dbReference type="Pfam" id="PF07898">
    <property type="entry name" value="DUF1676"/>
    <property type="match status" value="1"/>
</dbReference>
<gene>
    <name evidence="3" type="ORF">KR093_010422</name>
</gene>
<keyword evidence="1" id="KW-0175">Coiled coil</keyword>
<evidence type="ECO:0000313" key="3">
    <source>
        <dbReference type="EMBL" id="KAH8360060.1"/>
    </source>
</evidence>
<feature type="non-terminal residue" evidence="3">
    <location>
        <position position="1"/>
    </location>
</feature>
<organism evidence="3 4">
    <name type="scientific">Drosophila rubida</name>
    <dbReference type="NCBI Taxonomy" id="30044"/>
    <lineage>
        <taxon>Eukaryota</taxon>
        <taxon>Metazoa</taxon>
        <taxon>Ecdysozoa</taxon>
        <taxon>Arthropoda</taxon>
        <taxon>Hexapoda</taxon>
        <taxon>Insecta</taxon>
        <taxon>Pterygota</taxon>
        <taxon>Neoptera</taxon>
        <taxon>Endopterygota</taxon>
        <taxon>Diptera</taxon>
        <taxon>Brachycera</taxon>
        <taxon>Muscomorpha</taxon>
        <taxon>Ephydroidea</taxon>
        <taxon>Drosophilidae</taxon>
        <taxon>Drosophila</taxon>
    </lineage>
</organism>
<proteinExistence type="predicted"/>
<dbReference type="Proteomes" id="UP001200034">
    <property type="component" value="Unassembled WGS sequence"/>
</dbReference>
<dbReference type="PANTHER" id="PTHR21879">
    <property type="entry name" value="FI03362P-RELATED-RELATED"/>
    <property type="match status" value="1"/>
</dbReference>
<keyword evidence="4" id="KW-1185">Reference proteome</keyword>
<keyword evidence="2" id="KW-0472">Membrane</keyword>
<dbReference type="AlphaFoldDB" id="A0AAD4JUZ3"/>
<feature type="transmembrane region" description="Helical" evidence="2">
    <location>
        <begin position="151"/>
        <end position="171"/>
    </location>
</feature>
<sequence length="231" mass="25282">TFEMLIASLVFSVVSCCLGFGQAYSLPPAVQLGGVVVAAVEQHAEQQLGIARQRQEREWLEQAAQQLSKLLQNELSAEQVASFLDTWTNEGMQTLRSSHRVSLTPLHFAGRGKHPKKKSKKLLKVLYPLLGAAVLAKLILLPLVLKWLTALSASSFIMGKIALATSGLLAFKSMLSNMHAQDRVQIVHASVPTIKSYHGDLSSSGSSWMPMRHPYIPLSVSKDVAYRVPPL</sequence>
<name>A0AAD4JUZ3_9MUSC</name>
<protein>
    <submittedName>
        <fullName evidence="3">Uncharacterized protein</fullName>
    </submittedName>
</protein>